<organism evidence="5 6">
    <name type="scientific">Hathewaya histolytica</name>
    <name type="common">Clostridium histolyticum</name>
    <dbReference type="NCBI Taxonomy" id="1498"/>
    <lineage>
        <taxon>Bacteria</taxon>
        <taxon>Bacillati</taxon>
        <taxon>Bacillota</taxon>
        <taxon>Clostridia</taxon>
        <taxon>Eubacteriales</taxon>
        <taxon>Clostridiaceae</taxon>
        <taxon>Hathewaya</taxon>
    </lineage>
</organism>
<dbReference type="Pfam" id="PF01479">
    <property type="entry name" value="S4"/>
    <property type="match status" value="1"/>
</dbReference>
<dbReference type="SUPFAM" id="SSF55174">
    <property type="entry name" value="Alpha-L RNA-binding motif"/>
    <property type="match status" value="1"/>
</dbReference>
<dbReference type="AlphaFoldDB" id="A0A4U9RD38"/>
<dbReference type="InterPro" id="IPR004538">
    <property type="entry name" value="Hemolysin_A/TlyA"/>
</dbReference>
<protein>
    <submittedName>
        <fullName evidence="5">Hemolysin A</fullName>
        <ecNumber evidence="5">2.1.1.226</ecNumber>
    </submittedName>
</protein>
<reference evidence="5 6" key="1">
    <citation type="submission" date="2019-05" db="EMBL/GenBank/DDBJ databases">
        <authorList>
            <consortium name="Pathogen Informatics"/>
        </authorList>
    </citation>
    <scope>NUCLEOTIDE SEQUENCE [LARGE SCALE GENOMIC DNA]</scope>
    <source>
        <strain evidence="5 6">NCTC503</strain>
    </source>
</reference>
<dbReference type="Pfam" id="PF01728">
    <property type="entry name" value="FtsJ"/>
    <property type="match status" value="1"/>
</dbReference>
<dbReference type="EC" id="2.1.1.226" evidence="5"/>
<evidence type="ECO:0000256" key="3">
    <source>
        <dbReference type="PROSITE-ProRule" id="PRU00182"/>
    </source>
</evidence>
<keyword evidence="5" id="KW-0489">Methyltransferase</keyword>
<dbReference type="CDD" id="cd00165">
    <property type="entry name" value="S4"/>
    <property type="match status" value="1"/>
</dbReference>
<dbReference type="PANTHER" id="PTHR32319">
    <property type="entry name" value="BACTERIAL HEMOLYSIN-LIKE PROTEIN"/>
    <property type="match status" value="1"/>
</dbReference>
<dbReference type="GO" id="GO:0032259">
    <property type="term" value="P:methylation"/>
    <property type="evidence" value="ECO:0007669"/>
    <property type="project" value="UniProtKB-KW"/>
</dbReference>
<dbReference type="InterPro" id="IPR002942">
    <property type="entry name" value="S4_RNA-bd"/>
</dbReference>
<dbReference type="GO" id="GO:0003723">
    <property type="term" value="F:RNA binding"/>
    <property type="evidence" value="ECO:0007669"/>
    <property type="project" value="UniProtKB-KW"/>
</dbReference>
<dbReference type="PIRSF" id="PIRSF005578">
    <property type="entry name" value="TlyA"/>
    <property type="match status" value="1"/>
</dbReference>
<dbReference type="InterPro" id="IPR002877">
    <property type="entry name" value="RNA_MeTrfase_FtsJ_dom"/>
</dbReference>
<comment type="similarity">
    <text evidence="2">Belongs to the TlyA family.</text>
</comment>
<evidence type="ECO:0000313" key="5">
    <source>
        <dbReference type="EMBL" id="VTQ88213.1"/>
    </source>
</evidence>
<dbReference type="KEGG" id="hhw:NCTC503_01203"/>
<dbReference type="InterPro" id="IPR036986">
    <property type="entry name" value="S4_RNA-bd_sf"/>
</dbReference>
<keyword evidence="1 3" id="KW-0694">RNA-binding</keyword>
<evidence type="ECO:0000256" key="2">
    <source>
        <dbReference type="ARBA" id="ARBA00029460"/>
    </source>
</evidence>
<dbReference type="Gene3D" id="3.10.290.10">
    <property type="entry name" value="RNA-binding S4 domain"/>
    <property type="match status" value="1"/>
</dbReference>
<dbReference type="Gene3D" id="3.40.50.150">
    <property type="entry name" value="Vaccinia Virus protein VP39"/>
    <property type="match status" value="1"/>
</dbReference>
<dbReference type="PROSITE" id="PS50889">
    <property type="entry name" value="S4"/>
    <property type="match status" value="1"/>
</dbReference>
<dbReference type="EMBL" id="LR590481">
    <property type="protein sequence ID" value="VTQ88213.1"/>
    <property type="molecule type" value="Genomic_DNA"/>
</dbReference>
<dbReference type="InterPro" id="IPR047048">
    <property type="entry name" value="TlyA"/>
</dbReference>
<proteinExistence type="inferred from homology"/>
<evidence type="ECO:0000259" key="4">
    <source>
        <dbReference type="SMART" id="SM00363"/>
    </source>
</evidence>
<keyword evidence="6" id="KW-1185">Reference proteome</keyword>
<evidence type="ECO:0000256" key="1">
    <source>
        <dbReference type="ARBA" id="ARBA00022884"/>
    </source>
</evidence>
<dbReference type="SMART" id="SM00363">
    <property type="entry name" value="S4"/>
    <property type="match status" value="1"/>
</dbReference>
<gene>
    <name evidence="5" type="primary">tlyA</name>
    <name evidence="5" type="ORF">NCTC503_01203</name>
</gene>
<dbReference type="RefSeq" id="WP_138209888.1">
    <property type="nucleotide sequence ID" value="NZ_CBCRUQ010000022.1"/>
</dbReference>
<feature type="domain" description="RNA-binding S4" evidence="4">
    <location>
        <begin position="6"/>
        <end position="71"/>
    </location>
</feature>
<dbReference type="SUPFAM" id="SSF53335">
    <property type="entry name" value="S-adenosyl-L-methionine-dependent methyltransferases"/>
    <property type="match status" value="1"/>
</dbReference>
<sequence length="270" mass="30730">MENKKERLDVLLIKKGIFKSRERARENILNKKVYVNGKVEIKPGTKVDIESKIEFKGEHLKYVSRGGLKLEKALSKFNITLQNKLCLDIGASTGGFTHCMLLSGAKKIFAIDVGKDQLHESLENNPKVISYEETNVRELKQNHFNELGDFASIDVSFISLKKVMENVIGLLKDTGEIVALIKPQFEAGKRFLNKKGVVKDQNIHKEVVVDLYEYFKLLNFKILGFDYSPVTGPNGNIEYLVHLSKNSENNDTIFIEDIHEKIKEAFNTLK</sequence>
<evidence type="ECO:0000313" key="6">
    <source>
        <dbReference type="Proteomes" id="UP000308489"/>
    </source>
</evidence>
<dbReference type="OrthoDB" id="9784736at2"/>
<name>A0A4U9RD38_HATHI</name>
<accession>A0A4U9RD38</accession>
<keyword evidence="5" id="KW-0808">Transferase</keyword>
<dbReference type="GO" id="GO:0008168">
    <property type="term" value="F:methyltransferase activity"/>
    <property type="evidence" value="ECO:0007669"/>
    <property type="project" value="UniProtKB-KW"/>
</dbReference>
<dbReference type="PANTHER" id="PTHR32319:SF0">
    <property type="entry name" value="BACTERIAL HEMOLYSIN-LIKE PROTEIN"/>
    <property type="match status" value="1"/>
</dbReference>
<dbReference type="InterPro" id="IPR029063">
    <property type="entry name" value="SAM-dependent_MTases_sf"/>
</dbReference>
<dbReference type="NCBIfam" id="TIGR00478">
    <property type="entry name" value="tly"/>
    <property type="match status" value="1"/>
</dbReference>
<dbReference type="Proteomes" id="UP000308489">
    <property type="component" value="Chromosome 1"/>
</dbReference>